<keyword evidence="3 9" id="KW-0004">4Fe-4S</keyword>
<comment type="subcellular location">
    <subcellularLocation>
        <location evidence="9">Cytoplasm</location>
    </subcellularLocation>
</comment>
<keyword evidence="9" id="KW-0963">Cytoplasm</keyword>
<comment type="caution">
    <text evidence="10">The sequence shown here is derived from an EMBL/GenBank/DDBJ whole genome shotgun (WGS) entry which is preliminary data.</text>
</comment>
<keyword evidence="6 9" id="KW-0479">Metal-binding</keyword>
<evidence type="ECO:0000256" key="8">
    <source>
        <dbReference type="ARBA" id="ARBA00023014"/>
    </source>
</evidence>
<dbReference type="EMBL" id="JBHPBY010000592">
    <property type="protein sequence ID" value="MFC1853747.1"/>
    <property type="molecule type" value="Genomic_DNA"/>
</dbReference>
<dbReference type="SUPFAM" id="SSF142754">
    <property type="entry name" value="NadA-like"/>
    <property type="match status" value="1"/>
</dbReference>
<evidence type="ECO:0000256" key="6">
    <source>
        <dbReference type="ARBA" id="ARBA00022723"/>
    </source>
</evidence>
<dbReference type="HAMAP" id="MF_00568">
    <property type="entry name" value="NadA_type2"/>
    <property type="match status" value="1"/>
</dbReference>
<feature type="binding site" evidence="9">
    <location>
        <position position="83"/>
    </location>
    <ligand>
        <name>[4Fe-4S] cluster</name>
        <dbReference type="ChEBI" id="CHEBI:49883"/>
    </ligand>
</feature>
<feature type="binding site" evidence="9">
    <location>
        <position position="212"/>
    </location>
    <ligand>
        <name>iminosuccinate</name>
        <dbReference type="ChEBI" id="CHEBI:77875"/>
    </ligand>
</feature>
<dbReference type="PANTHER" id="PTHR30573:SF0">
    <property type="entry name" value="QUINOLINATE SYNTHASE, CHLOROPLASTIC"/>
    <property type="match status" value="1"/>
</dbReference>
<evidence type="ECO:0000256" key="3">
    <source>
        <dbReference type="ARBA" id="ARBA00022485"/>
    </source>
</evidence>
<evidence type="ECO:0000313" key="10">
    <source>
        <dbReference type="EMBL" id="MFC1853747.1"/>
    </source>
</evidence>
<comment type="function">
    <text evidence="9">Catalyzes the condensation of iminoaspartate with dihydroxyacetone phosphate to form quinolinate.</text>
</comment>
<dbReference type="InterPro" id="IPR003473">
    <property type="entry name" value="NadA"/>
</dbReference>
<evidence type="ECO:0000256" key="9">
    <source>
        <dbReference type="HAMAP-Rule" id="MF_00568"/>
    </source>
</evidence>
<comment type="similarity">
    <text evidence="9">Belongs to the quinolinate synthase family. Type 2 subfamily.</text>
</comment>
<keyword evidence="11" id="KW-1185">Reference proteome</keyword>
<dbReference type="InterPro" id="IPR023066">
    <property type="entry name" value="Quinolinate_synth_type2"/>
</dbReference>
<protein>
    <recommendedName>
        <fullName evidence="2 9">Quinolinate synthase</fullName>
        <ecNumber evidence="2 9">2.5.1.72</ecNumber>
    </recommendedName>
</protein>
<feature type="binding site" evidence="9">
    <location>
        <begin position="195"/>
        <end position="197"/>
    </location>
    <ligand>
        <name>iminosuccinate</name>
        <dbReference type="ChEBI" id="CHEBI:77875"/>
    </ligand>
</feature>
<feature type="binding site" evidence="9">
    <location>
        <position position="258"/>
    </location>
    <ligand>
        <name>[4Fe-4S] cluster</name>
        <dbReference type="ChEBI" id="CHEBI:49883"/>
    </ligand>
</feature>
<dbReference type="InterPro" id="IPR036094">
    <property type="entry name" value="NadA_sf"/>
</dbReference>
<dbReference type="PANTHER" id="PTHR30573">
    <property type="entry name" value="QUINOLINATE SYNTHETASE A"/>
    <property type="match status" value="1"/>
</dbReference>
<keyword evidence="4 9" id="KW-0662">Pyridine nucleotide biosynthesis</keyword>
<dbReference type="Gene3D" id="3.40.50.10800">
    <property type="entry name" value="NadA-like"/>
    <property type="match status" value="3"/>
</dbReference>
<reference evidence="10 11" key="1">
    <citation type="submission" date="2024-09" db="EMBL/GenBank/DDBJ databases">
        <title>Laminarin stimulates single cell rates of sulfate reduction while oxygen inhibits transcriptomic activity in coastal marine sediment.</title>
        <authorList>
            <person name="Lindsay M."/>
            <person name="Orcutt B."/>
            <person name="Emerson D."/>
            <person name="Stepanauskas R."/>
            <person name="D'Angelo T."/>
        </authorList>
    </citation>
    <scope>NUCLEOTIDE SEQUENCE [LARGE SCALE GENOMIC DNA]</scope>
    <source>
        <strain evidence="10">SAG AM-311-K15</strain>
    </source>
</reference>
<evidence type="ECO:0000313" key="11">
    <source>
        <dbReference type="Proteomes" id="UP001594351"/>
    </source>
</evidence>
<gene>
    <name evidence="9 10" type="primary">nadA</name>
    <name evidence="10" type="ORF">ACFL27_26485</name>
</gene>
<evidence type="ECO:0000256" key="5">
    <source>
        <dbReference type="ARBA" id="ARBA00022679"/>
    </source>
</evidence>
<dbReference type="Proteomes" id="UP001594351">
    <property type="component" value="Unassembled WGS sequence"/>
</dbReference>
<feature type="binding site" evidence="9">
    <location>
        <position position="126"/>
    </location>
    <ligand>
        <name>iminosuccinate</name>
        <dbReference type="ChEBI" id="CHEBI:77875"/>
    </ligand>
</feature>
<dbReference type="NCBIfam" id="NF006878">
    <property type="entry name" value="PRK09375.1-2"/>
    <property type="match status" value="1"/>
</dbReference>
<organism evidence="10 11">
    <name type="scientific">candidate division CSSED10-310 bacterium</name>
    <dbReference type="NCBI Taxonomy" id="2855610"/>
    <lineage>
        <taxon>Bacteria</taxon>
        <taxon>Bacteria division CSSED10-310</taxon>
    </lineage>
</organism>
<keyword evidence="8 9" id="KW-0411">Iron-sulfur</keyword>
<evidence type="ECO:0000256" key="1">
    <source>
        <dbReference type="ARBA" id="ARBA00005065"/>
    </source>
</evidence>
<dbReference type="GO" id="GO:0016740">
    <property type="term" value="F:transferase activity"/>
    <property type="evidence" value="ECO:0007669"/>
    <property type="project" value="UniProtKB-KW"/>
</dbReference>
<accession>A0ABV6Z5P0</accession>
<proteinExistence type="inferred from homology"/>
<feature type="binding site" evidence="9">
    <location>
        <position position="38"/>
    </location>
    <ligand>
        <name>iminosuccinate</name>
        <dbReference type="ChEBI" id="CHEBI:77875"/>
    </ligand>
</feature>
<dbReference type="Pfam" id="PF02445">
    <property type="entry name" value="NadA"/>
    <property type="match status" value="1"/>
</dbReference>
<feature type="binding site" evidence="9">
    <location>
        <begin position="109"/>
        <end position="111"/>
    </location>
    <ligand>
        <name>iminosuccinate</name>
        <dbReference type="ChEBI" id="CHEBI:77875"/>
    </ligand>
</feature>
<comment type="cofactor">
    <cofactor evidence="9">
        <name>[4Fe-4S] cluster</name>
        <dbReference type="ChEBI" id="CHEBI:49883"/>
    </cofactor>
    <text evidence="9">Binds 1 [4Fe-4S] cluster per subunit.</text>
</comment>
<evidence type="ECO:0000256" key="4">
    <source>
        <dbReference type="ARBA" id="ARBA00022642"/>
    </source>
</evidence>
<feature type="binding site" evidence="9">
    <location>
        <position position="21"/>
    </location>
    <ligand>
        <name>iminosuccinate</name>
        <dbReference type="ChEBI" id="CHEBI:77875"/>
    </ligand>
</feature>
<evidence type="ECO:0000256" key="2">
    <source>
        <dbReference type="ARBA" id="ARBA00012669"/>
    </source>
</evidence>
<name>A0ABV6Z5P0_UNCC1</name>
<sequence length="301" mass="34164">MMLQQEIKALKKEKNAVILVHNYQLPEIYDVADYIGDSLELAKKAVQTEADLIVFCGVDFMAESAKILNPEKKVLLPVLEARCPMAGMVDIRGLENLKKRHPDAAVVSYINTYATTKAISYCCCTSANVVKVVNSLEHEKIIMVPDQNLALYAQRFTKKTIIPWDGYCYVHHQQFEPEVLQQLKLDYPEAEVVVHPECPPEIIDLAHAVHSTSGMMKYVKNRPGTEFIIGTEIGLIERLKRECPDKIFYSANGTSATCWQMKKNTLETVYQSLKEEQHEVTVPETIRIEAQKALDKMLLYS</sequence>
<keyword evidence="5 9" id="KW-0808">Transferase</keyword>
<comment type="pathway">
    <text evidence="1 9">Cofactor biosynthesis; NAD(+) biosynthesis; quinolinate from iminoaspartate: step 1/1.</text>
</comment>
<keyword evidence="7 9" id="KW-0408">Iron</keyword>
<feature type="binding site" evidence="9">
    <location>
        <position position="168"/>
    </location>
    <ligand>
        <name>[4Fe-4S] cluster</name>
        <dbReference type="ChEBI" id="CHEBI:49883"/>
    </ligand>
</feature>
<dbReference type="NCBIfam" id="TIGR00550">
    <property type="entry name" value="nadA"/>
    <property type="match status" value="1"/>
</dbReference>
<comment type="catalytic activity">
    <reaction evidence="9">
        <text>iminosuccinate + dihydroxyacetone phosphate = quinolinate + phosphate + 2 H2O + H(+)</text>
        <dbReference type="Rhea" id="RHEA:25888"/>
        <dbReference type="ChEBI" id="CHEBI:15377"/>
        <dbReference type="ChEBI" id="CHEBI:15378"/>
        <dbReference type="ChEBI" id="CHEBI:29959"/>
        <dbReference type="ChEBI" id="CHEBI:43474"/>
        <dbReference type="ChEBI" id="CHEBI:57642"/>
        <dbReference type="ChEBI" id="CHEBI:77875"/>
        <dbReference type="EC" id="2.5.1.72"/>
    </reaction>
</comment>
<evidence type="ECO:0000256" key="7">
    <source>
        <dbReference type="ARBA" id="ARBA00023004"/>
    </source>
</evidence>
<dbReference type="EC" id="2.5.1.72" evidence="2 9"/>